<evidence type="ECO:0000313" key="2">
    <source>
        <dbReference type="EMBL" id="AKF06083.1"/>
    </source>
</evidence>
<reference evidence="2 3" key="1">
    <citation type="submission" date="2015-03" db="EMBL/GenBank/DDBJ databases">
        <title>Genome assembly of Sandaracinus amylolyticus DSM 53668.</title>
        <authorList>
            <person name="Sharma G."/>
            <person name="Subramanian S."/>
        </authorList>
    </citation>
    <scope>NUCLEOTIDE SEQUENCE [LARGE SCALE GENOMIC DNA]</scope>
    <source>
        <strain evidence="2 3">DSM 53668</strain>
    </source>
</reference>
<protein>
    <submittedName>
        <fullName evidence="2">Uncharacterized protein</fullName>
    </submittedName>
</protein>
<keyword evidence="3" id="KW-1185">Reference proteome</keyword>
<accession>A0A0F6W358</accession>
<dbReference type="Proteomes" id="UP000034883">
    <property type="component" value="Chromosome"/>
</dbReference>
<dbReference type="KEGG" id="samy:DB32_003232"/>
<sequence length="425" mass="44302">MTAFAHVNGHPAIAIAVHVPGVGPWWADVTLEGDPDLSGAVTIGIGELSLEGTVDPGHSGTHGLQRRMRVVAGAGAWGSLLRARSYHNDAQVRARTVVEDAAREAGETLGDFAPAAERIGVDYVRQAGPASRALEDVIGGVPWWVGYDGVTRVTSRASVAADPAAYQVLEHVPGDRVVVLAVDDPRAVVIGSVLSQGLDEPQTVRELVLEVAPISVRVRAWCGGVDGARGRIAGALRGIVRLVRDEKLFGLWRYRVVRVIGTAEDPDGERLELQAVRRDAGLPDLLAVDMWPGIAGAHSKPALGAEVLVEFVEGDRRLPIVAHFGGRTAPGYVPQRLVLSASSAVVIGSHDADDAPSLASKSNELFDSIAAALDAFCTPLPVANDGGAALQTAVRAVWPGRASGAIPPGPPTPAADVGSTKVVIE</sequence>
<name>A0A0F6W358_9BACT</name>
<feature type="region of interest" description="Disordered" evidence="1">
    <location>
        <begin position="403"/>
        <end position="425"/>
    </location>
</feature>
<proteinExistence type="predicted"/>
<organism evidence="2 3">
    <name type="scientific">Sandaracinus amylolyticus</name>
    <dbReference type="NCBI Taxonomy" id="927083"/>
    <lineage>
        <taxon>Bacteria</taxon>
        <taxon>Pseudomonadati</taxon>
        <taxon>Myxococcota</taxon>
        <taxon>Polyangia</taxon>
        <taxon>Polyangiales</taxon>
        <taxon>Sandaracinaceae</taxon>
        <taxon>Sandaracinus</taxon>
    </lineage>
</organism>
<dbReference type="EMBL" id="CP011125">
    <property type="protein sequence ID" value="AKF06083.1"/>
    <property type="molecule type" value="Genomic_DNA"/>
</dbReference>
<dbReference type="STRING" id="927083.DB32_003232"/>
<dbReference type="RefSeq" id="WP_053233292.1">
    <property type="nucleotide sequence ID" value="NZ_CP011125.1"/>
</dbReference>
<dbReference type="OrthoDB" id="9762420at2"/>
<evidence type="ECO:0000313" key="3">
    <source>
        <dbReference type="Proteomes" id="UP000034883"/>
    </source>
</evidence>
<gene>
    <name evidence="2" type="ORF">DB32_003232</name>
</gene>
<dbReference type="AlphaFoldDB" id="A0A0F6W358"/>
<evidence type="ECO:0000256" key="1">
    <source>
        <dbReference type="SAM" id="MobiDB-lite"/>
    </source>
</evidence>